<dbReference type="CDD" id="cd03036">
    <property type="entry name" value="ArsC_like"/>
    <property type="match status" value="1"/>
</dbReference>
<dbReference type="Pfam" id="PF03960">
    <property type="entry name" value="ArsC"/>
    <property type="match status" value="1"/>
</dbReference>
<dbReference type="Proteomes" id="UP000285120">
    <property type="component" value="Unassembled WGS sequence"/>
</dbReference>
<evidence type="ECO:0000313" key="3">
    <source>
        <dbReference type="Proteomes" id="UP000285120"/>
    </source>
</evidence>
<dbReference type="AlphaFoldDB" id="A0A419UWA2"/>
<sequence>MAVDIYSYPSCSTCKKAEKWLEEQGVSFTRHHIVESPPSADELKKLHQISDYPIQKFFNTSGKKYRELGLKDKVKEAENEELYDILASDGMLIKRPIVTDGNLVTLGFKEALFEETWKQ</sequence>
<dbReference type="InterPro" id="IPR036249">
    <property type="entry name" value="Thioredoxin-like_sf"/>
</dbReference>
<organism evidence="2 3">
    <name type="scientific">Sinobaca qinghaiensis</name>
    <dbReference type="NCBI Taxonomy" id="342944"/>
    <lineage>
        <taxon>Bacteria</taxon>
        <taxon>Bacillati</taxon>
        <taxon>Bacillota</taxon>
        <taxon>Bacilli</taxon>
        <taxon>Bacillales</taxon>
        <taxon>Sporolactobacillaceae</taxon>
        <taxon>Sinobaca</taxon>
    </lineage>
</organism>
<accession>A0A419UWA2</accession>
<dbReference type="NCBIfam" id="TIGR01617">
    <property type="entry name" value="arsC_related"/>
    <property type="match status" value="1"/>
</dbReference>
<reference evidence="2 3" key="1">
    <citation type="submission" date="2018-09" db="EMBL/GenBank/DDBJ databases">
        <title>Genomic Encyclopedia of Archaeal and Bacterial Type Strains, Phase II (KMG-II): from individual species to whole genera.</title>
        <authorList>
            <person name="Goeker M."/>
        </authorList>
    </citation>
    <scope>NUCLEOTIDE SEQUENCE [LARGE SCALE GENOMIC DNA]</scope>
    <source>
        <strain evidence="2 3">DSM 17008</strain>
    </source>
</reference>
<dbReference type="OrthoDB" id="9794155at2"/>
<keyword evidence="3" id="KW-1185">Reference proteome</keyword>
<dbReference type="PANTHER" id="PTHR30041">
    <property type="entry name" value="ARSENATE REDUCTASE"/>
    <property type="match status" value="1"/>
</dbReference>
<name>A0A419UWA2_9BACL</name>
<dbReference type="RefSeq" id="WP_120194446.1">
    <property type="nucleotide sequence ID" value="NZ_RAPK01000012.1"/>
</dbReference>
<dbReference type="Gene3D" id="3.40.30.10">
    <property type="entry name" value="Glutaredoxin"/>
    <property type="match status" value="1"/>
</dbReference>
<dbReference type="InterPro" id="IPR006660">
    <property type="entry name" value="Arsenate_reductase-like"/>
</dbReference>
<proteinExistence type="inferred from homology"/>
<comment type="caution">
    <text evidence="2">The sequence shown here is derived from an EMBL/GenBank/DDBJ whole genome shotgun (WGS) entry which is preliminary data.</text>
</comment>
<evidence type="ECO:0000256" key="1">
    <source>
        <dbReference type="PROSITE-ProRule" id="PRU01282"/>
    </source>
</evidence>
<dbReference type="PROSITE" id="PS51354">
    <property type="entry name" value="GLUTAREDOXIN_2"/>
    <property type="match status" value="1"/>
</dbReference>
<dbReference type="PANTHER" id="PTHR30041:SF8">
    <property type="entry name" value="PROTEIN YFFB"/>
    <property type="match status" value="1"/>
</dbReference>
<comment type="similarity">
    <text evidence="1">Belongs to the ArsC family.</text>
</comment>
<dbReference type="SUPFAM" id="SSF52833">
    <property type="entry name" value="Thioredoxin-like"/>
    <property type="match status" value="1"/>
</dbReference>
<protein>
    <submittedName>
        <fullName evidence="2">Arsenate reductase</fullName>
    </submittedName>
</protein>
<evidence type="ECO:0000313" key="2">
    <source>
        <dbReference type="EMBL" id="RKD68857.1"/>
    </source>
</evidence>
<dbReference type="PROSITE" id="PS51353">
    <property type="entry name" value="ARSC"/>
    <property type="match status" value="1"/>
</dbReference>
<dbReference type="InterPro" id="IPR006504">
    <property type="entry name" value="Tscrpt_reg_Spx/MgsR"/>
</dbReference>
<dbReference type="EMBL" id="RAPK01000012">
    <property type="protein sequence ID" value="RKD68857.1"/>
    <property type="molecule type" value="Genomic_DNA"/>
</dbReference>
<gene>
    <name evidence="2" type="ORF">ATL39_3320</name>
</gene>